<accession>A0A2N0S302</accession>
<organism evidence="2 3">
    <name type="scientific">Rhizophagus irregularis</name>
    <dbReference type="NCBI Taxonomy" id="588596"/>
    <lineage>
        <taxon>Eukaryota</taxon>
        <taxon>Fungi</taxon>
        <taxon>Fungi incertae sedis</taxon>
        <taxon>Mucoromycota</taxon>
        <taxon>Glomeromycotina</taxon>
        <taxon>Glomeromycetes</taxon>
        <taxon>Glomerales</taxon>
        <taxon>Glomeraceae</taxon>
        <taxon>Rhizophagus</taxon>
    </lineage>
</organism>
<gene>
    <name evidence="2" type="ORF">RhiirA1_415019</name>
    <name evidence="1" type="ORF">RhiirA5_367309</name>
</gene>
<reference evidence="2 3" key="3">
    <citation type="submission" date="2017-10" db="EMBL/GenBank/DDBJ databases">
        <title>Extensive intraspecific genome diversity in a model arbuscular mycorrhizal fungus.</title>
        <authorList>
            <person name="Chen E.C.H."/>
            <person name="Morin E."/>
            <person name="Baudet D."/>
            <person name="Noel J."/>
            <person name="Ndikumana S."/>
            <person name="Charron P."/>
            <person name="St-Onge C."/>
            <person name="Giorgi J."/>
            <person name="Grigoriev I.V."/>
            <person name="Roux C."/>
            <person name="Martin F.M."/>
            <person name="Corradi N."/>
        </authorList>
    </citation>
    <scope>NUCLEOTIDE SEQUENCE [LARGE SCALE GENOMIC DNA]</scope>
    <source>
        <strain evidence="2 3">A1</strain>
    </source>
</reference>
<sequence>MLASLIRKPKFTTQLHQLLTTLNAVAHTQRHERRLENIRMKAANPREKVMIFGILE</sequence>
<evidence type="ECO:0000313" key="3">
    <source>
        <dbReference type="Proteomes" id="UP000232688"/>
    </source>
</evidence>
<dbReference type="VEuPathDB" id="FungiDB:RhiirA1_415019"/>
<comment type="caution">
    <text evidence="2">The sequence shown here is derived from an EMBL/GenBank/DDBJ whole genome shotgun (WGS) entry which is preliminary data.</text>
</comment>
<dbReference type="Proteomes" id="UP000232688">
    <property type="component" value="Unassembled WGS sequence"/>
</dbReference>
<reference evidence="2 3" key="4">
    <citation type="submission" date="2017-10" db="EMBL/GenBank/DDBJ databases">
        <title>Genome analyses suggest a sexual origin of heterokaryosis in a supposedly ancient asexual fungus.</title>
        <authorList>
            <person name="Corradi N."/>
            <person name="Sedzielewska K."/>
            <person name="Noel J."/>
            <person name="Charron P."/>
            <person name="Farinelli L."/>
            <person name="Marton T."/>
            <person name="Kruger M."/>
            <person name="Pelin A."/>
            <person name="Brachmann A."/>
            <person name="Corradi N."/>
        </authorList>
    </citation>
    <scope>NUCLEOTIDE SEQUENCE [LARGE SCALE GENOMIC DNA]</scope>
    <source>
        <strain evidence="2 3">A1</strain>
    </source>
</reference>
<dbReference type="Proteomes" id="UP000232722">
    <property type="component" value="Unassembled WGS sequence"/>
</dbReference>
<name>A0A2N0S302_9GLOM</name>
<reference evidence="1 4" key="2">
    <citation type="submission" date="2017-09" db="EMBL/GenBank/DDBJ databases">
        <title>Extensive intraspecific genome diversity in a model arbuscular mycorrhizal fungus.</title>
        <authorList>
            <person name="Chen E.C."/>
            <person name="Morin E."/>
            <person name="Beaudet D."/>
            <person name="Noel J."/>
            <person name="Ndikumana S."/>
            <person name="Charron P."/>
            <person name="St-Onge C."/>
            <person name="Giorgi J."/>
            <person name="Grigoriev I.V."/>
            <person name="Roux C."/>
            <person name="Martin F.M."/>
            <person name="Corradi N."/>
        </authorList>
    </citation>
    <scope>NUCLEOTIDE SEQUENCE [LARGE SCALE GENOMIC DNA]</scope>
    <source>
        <strain evidence="1 4">A5</strain>
    </source>
</reference>
<reference evidence="1 4" key="1">
    <citation type="submission" date="2016-04" db="EMBL/GenBank/DDBJ databases">
        <title>Genome analyses suggest a sexual origin of heterokaryosis in a supposedly ancient asexual fungus.</title>
        <authorList>
            <person name="Ropars J."/>
            <person name="Sedzielewska K."/>
            <person name="Noel J."/>
            <person name="Charron P."/>
            <person name="Farinelli L."/>
            <person name="Marton T."/>
            <person name="Kruger M."/>
            <person name="Pelin A."/>
            <person name="Brachmann A."/>
            <person name="Corradi N."/>
        </authorList>
    </citation>
    <scope>NUCLEOTIDE SEQUENCE [LARGE SCALE GENOMIC DNA]</scope>
    <source>
        <strain evidence="1 4">A5</strain>
    </source>
</reference>
<proteinExistence type="predicted"/>
<protein>
    <submittedName>
        <fullName evidence="2">Uncharacterized protein</fullName>
    </submittedName>
</protein>
<evidence type="ECO:0000313" key="4">
    <source>
        <dbReference type="Proteomes" id="UP000232722"/>
    </source>
</evidence>
<dbReference type="AlphaFoldDB" id="A0A2N0S302"/>
<dbReference type="EMBL" id="LLXJ01002986">
    <property type="protein sequence ID" value="PKB97784.1"/>
    <property type="molecule type" value="Genomic_DNA"/>
</dbReference>
<dbReference type="EMBL" id="LLXH01000252">
    <property type="protein sequence ID" value="PKC69906.1"/>
    <property type="molecule type" value="Genomic_DNA"/>
</dbReference>
<evidence type="ECO:0000313" key="2">
    <source>
        <dbReference type="EMBL" id="PKC69906.1"/>
    </source>
</evidence>
<evidence type="ECO:0000313" key="1">
    <source>
        <dbReference type="EMBL" id="PKB97784.1"/>
    </source>
</evidence>